<gene>
    <name evidence="2" type="ORF">KFK09_022554</name>
</gene>
<evidence type="ECO:0000313" key="2">
    <source>
        <dbReference type="EMBL" id="KAI0496243.1"/>
    </source>
</evidence>
<reference evidence="2" key="1">
    <citation type="journal article" date="2022" name="Front. Genet.">
        <title>Chromosome-Scale Assembly of the Dendrobium nobile Genome Provides Insights Into the Molecular Mechanism of the Biosynthesis of the Medicinal Active Ingredient of Dendrobium.</title>
        <authorList>
            <person name="Xu Q."/>
            <person name="Niu S.-C."/>
            <person name="Li K.-L."/>
            <person name="Zheng P.-J."/>
            <person name="Zhang X.-J."/>
            <person name="Jia Y."/>
            <person name="Liu Y."/>
            <person name="Niu Y.-X."/>
            <person name="Yu L.-H."/>
            <person name="Chen D.-F."/>
            <person name="Zhang G.-Q."/>
        </authorList>
    </citation>
    <scope>NUCLEOTIDE SEQUENCE</scope>
    <source>
        <tissue evidence="2">Leaf</tissue>
    </source>
</reference>
<feature type="transmembrane region" description="Helical" evidence="1">
    <location>
        <begin position="12"/>
        <end position="30"/>
    </location>
</feature>
<dbReference type="Proteomes" id="UP000829196">
    <property type="component" value="Unassembled WGS sequence"/>
</dbReference>
<dbReference type="EMBL" id="JAGYWB010000016">
    <property type="protein sequence ID" value="KAI0496243.1"/>
    <property type="molecule type" value="Genomic_DNA"/>
</dbReference>
<name>A0A8T3AJ28_DENNO</name>
<keyword evidence="1" id="KW-1133">Transmembrane helix</keyword>
<proteinExistence type="predicted"/>
<keyword evidence="3" id="KW-1185">Reference proteome</keyword>
<evidence type="ECO:0000256" key="1">
    <source>
        <dbReference type="SAM" id="Phobius"/>
    </source>
</evidence>
<evidence type="ECO:0000313" key="3">
    <source>
        <dbReference type="Proteomes" id="UP000829196"/>
    </source>
</evidence>
<keyword evidence="1" id="KW-0812">Transmembrane</keyword>
<organism evidence="2 3">
    <name type="scientific">Dendrobium nobile</name>
    <name type="common">Orchid</name>
    <dbReference type="NCBI Taxonomy" id="94219"/>
    <lineage>
        <taxon>Eukaryota</taxon>
        <taxon>Viridiplantae</taxon>
        <taxon>Streptophyta</taxon>
        <taxon>Embryophyta</taxon>
        <taxon>Tracheophyta</taxon>
        <taxon>Spermatophyta</taxon>
        <taxon>Magnoliopsida</taxon>
        <taxon>Liliopsida</taxon>
        <taxon>Asparagales</taxon>
        <taxon>Orchidaceae</taxon>
        <taxon>Epidendroideae</taxon>
        <taxon>Malaxideae</taxon>
        <taxon>Dendrobiinae</taxon>
        <taxon>Dendrobium</taxon>
    </lineage>
</organism>
<protein>
    <submittedName>
        <fullName evidence="2">Uncharacterized protein</fullName>
    </submittedName>
</protein>
<dbReference type="AlphaFoldDB" id="A0A8T3AJ28"/>
<sequence length="57" mass="6841">MFVYSSKIPSFFVVLKSHLLFLLFVNLIQLDIQKHYKSLFAFEPVYVFLKIFNVRVL</sequence>
<keyword evidence="1" id="KW-0472">Membrane</keyword>
<accession>A0A8T3AJ28</accession>
<comment type="caution">
    <text evidence="2">The sequence shown here is derived from an EMBL/GenBank/DDBJ whole genome shotgun (WGS) entry which is preliminary data.</text>
</comment>
<dbReference type="SMR" id="A0A8T3AJ28"/>